<evidence type="ECO:0008006" key="3">
    <source>
        <dbReference type="Google" id="ProtNLM"/>
    </source>
</evidence>
<dbReference type="Proteomes" id="UP000658127">
    <property type="component" value="Unassembled WGS sequence"/>
</dbReference>
<protein>
    <recommendedName>
        <fullName evidence="3">Thioesterase family protein</fullName>
    </recommendedName>
</protein>
<sequence>MIQTETVTIPGHVHGYPQVAFGGYVAGMLARRSTADTVRVDFRRAVPIDTPLALPAAEPGHATLTDADGTLLAQAAPATLGITAPPGPSWSAAKRAAEAALASPKRPVTDCFGCGIECAPGHGLRLFPWPVPDRPVIAAAWTPDQGLADHNGELPPEIVWAALDCPGGIAAWVFQGMARGAVTAALTATQVQPVLAGAEYISHAWAIRSEGRKYTVGVSLSTRGGELCALAEALWVAPREQTQAPASER</sequence>
<comment type="caution">
    <text evidence="1">The sequence shown here is derived from an EMBL/GenBank/DDBJ whole genome shotgun (WGS) entry which is preliminary data.</text>
</comment>
<accession>A0ABQ2K6V6</accession>
<keyword evidence="2" id="KW-1185">Reference proteome</keyword>
<dbReference type="SUPFAM" id="SSF54637">
    <property type="entry name" value="Thioesterase/thiol ester dehydrase-isomerase"/>
    <property type="match status" value="1"/>
</dbReference>
<dbReference type="RefSeq" id="WP_189024841.1">
    <property type="nucleotide sequence ID" value="NZ_BMNE01000001.1"/>
</dbReference>
<dbReference type="InterPro" id="IPR029069">
    <property type="entry name" value="HotDog_dom_sf"/>
</dbReference>
<dbReference type="EMBL" id="BMNE01000001">
    <property type="protein sequence ID" value="GGN68794.1"/>
    <property type="molecule type" value="Genomic_DNA"/>
</dbReference>
<organism evidence="1 2">
    <name type="scientific">Nocardia rhizosphaerihabitans</name>
    <dbReference type="NCBI Taxonomy" id="1691570"/>
    <lineage>
        <taxon>Bacteria</taxon>
        <taxon>Bacillati</taxon>
        <taxon>Actinomycetota</taxon>
        <taxon>Actinomycetes</taxon>
        <taxon>Mycobacteriales</taxon>
        <taxon>Nocardiaceae</taxon>
        <taxon>Nocardia</taxon>
    </lineage>
</organism>
<dbReference type="Gene3D" id="3.10.129.10">
    <property type="entry name" value="Hotdog Thioesterase"/>
    <property type="match status" value="1"/>
</dbReference>
<evidence type="ECO:0000313" key="1">
    <source>
        <dbReference type="EMBL" id="GGN68794.1"/>
    </source>
</evidence>
<reference evidence="2" key="1">
    <citation type="journal article" date="2019" name="Int. J. Syst. Evol. Microbiol.">
        <title>The Global Catalogue of Microorganisms (GCM) 10K type strain sequencing project: providing services to taxonomists for standard genome sequencing and annotation.</title>
        <authorList>
            <consortium name="The Broad Institute Genomics Platform"/>
            <consortium name="The Broad Institute Genome Sequencing Center for Infectious Disease"/>
            <person name="Wu L."/>
            <person name="Ma J."/>
        </authorList>
    </citation>
    <scope>NUCLEOTIDE SEQUENCE [LARGE SCALE GENOMIC DNA]</scope>
    <source>
        <strain evidence="2">CGMCC 4.7329</strain>
    </source>
</reference>
<name>A0ABQ2K6V6_9NOCA</name>
<evidence type="ECO:0000313" key="2">
    <source>
        <dbReference type="Proteomes" id="UP000658127"/>
    </source>
</evidence>
<proteinExistence type="predicted"/>
<gene>
    <name evidence="1" type="ORF">GCM10011610_06360</name>
</gene>